<gene>
    <name evidence="6" type="ORF">C8A03DRAFT_45060</name>
</gene>
<dbReference type="AlphaFoldDB" id="A0AAN7C7U1"/>
<feature type="region of interest" description="Disordered" evidence="5">
    <location>
        <begin position="354"/>
        <end position="386"/>
    </location>
</feature>
<accession>A0AAN7C7U1</accession>
<feature type="coiled-coil region" evidence="4">
    <location>
        <begin position="84"/>
        <end position="118"/>
    </location>
</feature>
<reference evidence="6" key="1">
    <citation type="journal article" date="2023" name="Mol. Phylogenet. Evol.">
        <title>Genome-scale phylogeny and comparative genomics of the fungal order Sordariales.</title>
        <authorList>
            <person name="Hensen N."/>
            <person name="Bonometti L."/>
            <person name="Westerberg I."/>
            <person name="Brannstrom I.O."/>
            <person name="Guillou S."/>
            <person name="Cros-Aarteil S."/>
            <person name="Calhoun S."/>
            <person name="Haridas S."/>
            <person name="Kuo A."/>
            <person name="Mondo S."/>
            <person name="Pangilinan J."/>
            <person name="Riley R."/>
            <person name="LaButti K."/>
            <person name="Andreopoulos B."/>
            <person name="Lipzen A."/>
            <person name="Chen C."/>
            <person name="Yan M."/>
            <person name="Daum C."/>
            <person name="Ng V."/>
            <person name="Clum A."/>
            <person name="Steindorff A."/>
            <person name="Ohm R.A."/>
            <person name="Martin F."/>
            <person name="Silar P."/>
            <person name="Natvig D.O."/>
            <person name="Lalanne C."/>
            <person name="Gautier V."/>
            <person name="Ament-Velasquez S.L."/>
            <person name="Kruys A."/>
            <person name="Hutchinson M.I."/>
            <person name="Powell A.J."/>
            <person name="Barry K."/>
            <person name="Miller A.N."/>
            <person name="Grigoriev I.V."/>
            <person name="Debuchy R."/>
            <person name="Gladieux P."/>
            <person name="Hiltunen Thoren M."/>
            <person name="Johannesson H."/>
        </authorList>
    </citation>
    <scope>NUCLEOTIDE SEQUENCE</scope>
    <source>
        <strain evidence="6">CBS 532.94</strain>
    </source>
</reference>
<dbReference type="PANTHER" id="PTHR15157">
    <property type="entry name" value="UV RADIATION RESISTANCE-ASSOCIATED GENE PROTEIN"/>
    <property type="match status" value="1"/>
</dbReference>
<keyword evidence="7" id="KW-1185">Reference proteome</keyword>
<organism evidence="6 7">
    <name type="scientific">Achaetomium macrosporum</name>
    <dbReference type="NCBI Taxonomy" id="79813"/>
    <lineage>
        <taxon>Eukaryota</taxon>
        <taxon>Fungi</taxon>
        <taxon>Dikarya</taxon>
        <taxon>Ascomycota</taxon>
        <taxon>Pezizomycotina</taxon>
        <taxon>Sordariomycetes</taxon>
        <taxon>Sordariomycetidae</taxon>
        <taxon>Sordariales</taxon>
        <taxon>Chaetomiaceae</taxon>
        <taxon>Achaetomium</taxon>
    </lineage>
</organism>
<reference evidence="6" key="2">
    <citation type="submission" date="2023-05" db="EMBL/GenBank/DDBJ databases">
        <authorList>
            <consortium name="Lawrence Berkeley National Laboratory"/>
            <person name="Steindorff A."/>
            <person name="Hensen N."/>
            <person name="Bonometti L."/>
            <person name="Westerberg I."/>
            <person name="Brannstrom I.O."/>
            <person name="Guillou S."/>
            <person name="Cros-Aarteil S."/>
            <person name="Calhoun S."/>
            <person name="Haridas S."/>
            <person name="Kuo A."/>
            <person name="Mondo S."/>
            <person name="Pangilinan J."/>
            <person name="Riley R."/>
            <person name="Labutti K."/>
            <person name="Andreopoulos B."/>
            <person name="Lipzen A."/>
            <person name="Chen C."/>
            <person name="Yanf M."/>
            <person name="Daum C."/>
            <person name="Ng V."/>
            <person name="Clum A."/>
            <person name="Ohm R."/>
            <person name="Martin F."/>
            <person name="Silar P."/>
            <person name="Natvig D."/>
            <person name="Lalanne C."/>
            <person name="Gautier V."/>
            <person name="Ament-Velasquez S.L."/>
            <person name="Kruys A."/>
            <person name="Hutchinson M.I."/>
            <person name="Powell A.J."/>
            <person name="Barry K."/>
            <person name="Miller A.N."/>
            <person name="Grigoriev I.V."/>
            <person name="Debuchy R."/>
            <person name="Gladieux P."/>
            <person name="Thoren M.H."/>
            <person name="Johannesson H."/>
        </authorList>
    </citation>
    <scope>NUCLEOTIDE SEQUENCE</scope>
    <source>
        <strain evidence="6">CBS 532.94</strain>
    </source>
</reference>
<dbReference type="Pfam" id="PF10186">
    <property type="entry name" value="ATG14"/>
    <property type="match status" value="1"/>
</dbReference>
<evidence type="ECO:0000256" key="5">
    <source>
        <dbReference type="SAM" id="MobiDB-lite"/>
    </source>
</evidence>
<name>A0AAN7C7U1_9PEZI</name>
<feature type="region of interest" description="Disordered" evidence="5">
    <location>
        <begin position="475"/>
        <end position="496"/>
    </location>
</feature>
<comment type="caution">
    <text evidence="6">The sequence shown here is derived from an EMBL/GenBank/DDBJ whole genome shotgun (WGS) entry which is preliminary data.</text>
</comment>
<sequence>MNCSICHRPHHAKRLPFLCAVDARNCLYESRVEYARALIETEDVERRVEAALPSEGEVMQNQKAKSSAHVDWLRAEEAASVDRTSQIIAQADQLRREIQAARREIAAKKDAMARKRSDLASVSAGTRVRWNRQLDEVQRSTQRLRYKWNRSADSMADTRAFLCEGSARLYGLRQFKKGSVKRYEIGGVEIFDLHAMNSLSPEVISTSFAHIAHILVLASHYLGIRLPAEITNPHADYPRPTIFSLASSYKHGEVHFPGSLASQLATVTDDGEQRHVPRPRPLFIDKPLPTLAKEDPSAYAFFLEGASLLAYDIAWACCSQGVWFGDKDPYEDMCNIGQNLWRLLIGDQLHRRSVEPTFSSSPTPPTGSPRDEDHGEISKPKSTMGRWSHGTLHSFLGGAEGTEFVRNFKILSPLKLADRLKTRLSSEAPMLEWEKIEGDEIEDGFDDGVLVRGPRSGSAGRGDLGAASVMSVRTVGANDSANTPRGTSGWMRLKPR</sequence>
<dbReference type="Proteomes" id="UP001303760">
    <property type="component" value="Unassembled WGS sequence"/>
</dbReference>
<evidence type="ECO:0000313" key="6">
    <source>
        <dbReference type="EMBL" id="KAK4237043.1"/>
    </source>
</evidence>
<dbReference type="GO" id="GO:0032991">
    <property type="term" value="C:protein-containing complex"/>
    <property type="evidence" value="ECO:0007669"/>
    <property type="project" value="UniProtKB-ARBA"/>
</dbReference>
<evidence type="ECO:0000313" key="7">
    <source>
        <dbReference type="Proteomes" id="UP001303760"/>
    </source>
</evidence>
<evidence type="ECO:0000256" key="2">
    <source>
        <dbReference type="ARBA" id="ARBA00013807"/>
    </source>
</evidence>
<dbReference type="GO" id="GO:0035493">
    <property type="term" value="P:SNARE complex assembly"/>
    <property type="evidence" value="ECO:0007669"/>
    <property type="project" value="TreeGrafter"/>
</dbReference>
<feature type="compositionally biased region" description="Polar residues" evidence="5">
    <location>
        <begin position="477"/>
        <end position="486"/>
    </location>
</feature>
<evidence type="ECO:0000256" key="3">
    <source>
        <dbReference type="ARBA" id="ARBA00023054"/>
    </source>
</evidence>
<evidence type="ECO:0000256" key="1">
    <source>
        <dbReference type="ARBA" id="ARBA00009574"/>
    </source>
</evidence>
<keyword evidence="3 4" id="KW-0175">Coiled coil</keyword>
<protein>
    <recommendedName>
        <fullName evidence="2">Autophagy-related protein 14</fullName>
    </recommendedName>
</protein>
<dbReference type="EMBL" id="MU860159">
    <property type="protein sequence ID" value="KAK4237043.1"/>
    <property type="molecule type" value="Genomic_DNA"/>
</dbReference>
<comment type="similarity">
    <text evidence="1">Belongs to the ATG14 family.</text>
</comment>
<dbReference type="GO" id="GO:0000323">
    <property type="term" value="C:lytic vacuole"/>
    <property type="evidence" value="ECO:0007669"/>
    <property type="project" value="TreeGrafter"/>
</dbReference>
<dbReference type="GO" id="GO:0000149">
    <property type="term" value="F:SNARE binding"/>
    <property type="evidence" value="ECO:0007669"/>
    <property type="project" value="TreeGrafter"/>
</dbReference>
<dbReference type="InterPro" id="IPR018791">
    <property type="entry name" value="UV_resistance/autophagy_Atg14"/>
</dbReference>
<evidence type="ECO:0000256" key="4">
    <source>
        <dbReference type="SAM" id="Coils"/>
    </source>
</evidence>
<dbReference type="PANTHER" id="PTHR15157:SF13">
    <property type="entry name" value="AUTOPHAGY-RELATED PROTEIN 14"/>
    <property type="match status" value="1"/>
</dbReference>
<dbReference type="GO" id="GO:0005768">
    <property type="term" value="C:endosome"/>
    <property type="evidence" value="ECO:0007669"/>
    <property type="project" value="TreeGrafter"/>
</dbReference>
<feature type="compositionally biased region" description="Basic and acidic residues" evidence="5">
    <location>
        <begin position="369"/>
        <end position="379"/>
    </location>
</feature>
<proteinExistence type="inferred from homology"/>